<dbReference type="SUPFAM" id="SSF53474">
    <property type="entry name" value="alpha/beta-Hydrolases"/>
    <property type="match status" value="1"/>
</dbReference>
<dbReference type="STRING" id="155865.SAMN05216515_11636"/>
<dbReference type="AlphaFoldDB" id="A0A1I7HD69"/>
<keyword evidence="2" id="KW-1185">Reference proteome</keyword>
<dbReference type="InterPro" id="IPR029058">
    <property type="entry name" value="AB_hydrolase_fold"/>
</dbReference>
<reference evidence="1 2" key="1">
    <citation type="submission" date="2016-10" db="EMBL/GenBank/DDBJ databases">
        <authorList>
            <person name="de Groot N.N."/>
        </authorList>
    </citation>
    <scope>NUCLEOTIDE SEQUENCE [LARGE SCALE GENOMIC DNA]</scope>
    <source>
        <strain evidence="1 2">KHGC13</strain>
    </source>
</reference>
<gene>
    <name evidence="1" type="ORF">SAMN05216508_11535</name>
</gene>
<evidence type="ECO:0008006" key="3">
    <source>
        <dbReference type="Google" id="ProtNLM"/>
    </source>
</evidence>
<dbReference type="EMBL" id="FPBT01000015">
    <property type="protein sequence ID" value="SFU58673.1"/>
    <property type="molecule type" value="Genomic_DNA"/>
</dbReference>
<evidence type="ECO:0000313" key="2">
    <source>
        <dbReference type="Proteomes" id="UP000198817"/>
    </source>
</evidence>
<organism evidence="1 2">
    <name type="scientific">Eubacterium pyruvativorans</name>
    <dbReference type="NCBI Taxonomy" id="155865"/>
    <lineage>
        <taxon>Bacteria</taxon>
        <taxon>Bacillati</taxon>
        <taxon>Bacillota</taxon>
        <taxon>Clostridia</taxon>
        <taxon>Eubacteriales</taxon>
        <taxon>Eubacteriaceae</taxon>
        <taxon>Eubacterium</taxon>
    </lineage>
</organism>
<dbReference type="RefSeq" id="WP_090471443.1">
    <property type="nucleotide sequence ID" value="NZ_FOWF01000016.1"/>
</dbReference>
<dbReference type="OrthoDB" id="9794761at2"/>
<accession>A0A1I7HD69</accession>
<sequence length="219" mass="24351">MERFEYGTKDAAFVLLQMVDEHDLTSIEEETALIQESTGADFRLIACRVHDWNSELSPWEAPAVFGRQDFGSGAKDTLRAIIPLCEDRTKSYCIGGYSLAGLFALWAAGQTDIFRGTAAASPSVWFPGFTDYLAGQALKSRDVYLSLGDKEEKTKNPVMAAVADRIRDTYALLTEQGVNCTLEWNPGNHFRDSALRTAKAYSWVLKQWMEEDAAADSDN</sequence>
<protein>
    <recommendedName>
        <fullName evidence="3">Esterase</fullName>
    </recommendedName>
</protein>
<evidence type="ECO:0000313" key="1">
    <source>
        <dbReference type="EMBL" id="SFU58673.1"/>
    </source>
</evidence>
<dbReference type="Proteomes" id="UP000198817">
    <property type="component" value="Unassembled WGS sequence"/>
</dbReference>
<name>A0A1I7HD69_9FIRM</name>
<dbReference type="Gene3D" id="3.40.50.1820">
    <property type="entry name" value="alpha/beta hydrolase"/>
    <property type="match status" value="1"/>
</dbReference>
<proteinExistence type="predicted"/>